<protein>
    <recommendedName>
        <fullName evidence="4">G domain-containing protein</fullName>
    </recommendedName>
</protein>
<evidence type="ECO:0000256" key="1">
    <source>
        <dbReference type="SAM" id="MobiDB-lite"/>
    </source>
</evidence>
<feature type="region of interest" description="Disordered" evidence="1">
    <location>
        <begin position="11"/>
        <end position="67"/>
    </location>
</feature>
<dbReference type="CDD" id="cd00882">
    <property type="entry name" value="Ras_like_GTPase"/>
    <property type="match status" value="1"/>
</dbReference>
<keyword evidence="3" id="KW-1185">Reference proteome</keyword>
<feature type="compositionally biased region" description="Polar residues" evidence="1">
    <location>
        <begin position="25"/>
        <end position="43"/>
    </location>
</feature>
<proteinExistence type="predicted"/>
<dbReference type="Proteomes" id="UP000054018">
    <property type="component" value="Unassembled WGS sequence"/>
</dbReference>
<dbReference type="HOGENOM" id="CLU_023805_6_1_1"/>
<dbReference type="InterPro" id="IPR027417">
    <property type="entry name" value="P-loop_NTPase"/>
</dbReference>
<feature type="region of interest" description="Disordered" evidence="1">
    <location>
        <begin position="79"/>
        <end position="105"/>
    </location>
</feature>
<dbReference type="Gene3D" id="3.40.50.300">
    <property type="entry name" value="P-loop containing nucleotide triphosphate hydrolases"/>
    <property type="match status" value="1"/>
</dbReference>
<dbReference type="AlphaFoldDB" id="A0A0C9YUB6"/>
<evidence type="ECO:0000313" key="2">
    <source>
        <dbReference type="EMBL" id="KIK17669.1"/>
    </source>
</evidence>
<reference evidence="3" key="2">
    <citation type="submission" date="2015-01" db="EMBL/GenBank/DDBJ databases">
        <title>Evolutionary Origins and Diversification of the Mycorrhizal Mutualists.</title>
        <authorList>
            <consortium name="DOE Joint Genome Institute"/>
            <consortium name="Mycorrhizal Genomics Consortium"/>
            <person name="Kohler A."/>
            <person name="Kuo A."/>
            <person name="Nagy L.G."/>
            <person name="Floudas D."/>
            <person name="Copeland A."/>
            <person name="Barry K.W."/>
            <person name="Cichocki N."/>
            <person name="Veneault-Fourrey C."/>
            <person name="LaButti K."/>
            <person name="Lindquist E.A."/>
            <person name="Lipzen A."/>
            <person name="Lundell T."/>
            <person name="Morin E."/>
            <person name="Murat C."/>
            <person name="Riley R."/>
            <person name="Ohm R."/>
            <person name="Sun H."/>
            <person name="Tunlid A."/>
            <person name="Henrissat B."/>
            <person name="Grigoriev I.V."/>
            <person name="Hibbett D.S."/>
            <person name="Martin F."/>
        </authorList>
    </citation>
    <scope>NUCLEOTIDE SEQUENCE [LARGE SCALE GENOMIC DNA]</scope>
    <source>
        <strain evidence="3">441</strain>
    </source>
</reference>
<reference evidence="2 3" key="1">
    <citation type="submission" date="2014-04" db="EMBL/GenBank/DDBJ databases">
        <authorList>
            <consortium name="DOE Joint Genome Institute"/>
            <person name="Kuo A."/>
            <person name="Kohler A."/>
            <person name="Costa M.D."/>
            <person name="Nagy L.G."/>
            <person name="Floudas D."/>
            <person name="Copeland A."/>
            <person name="Barry K.W."/>
            <person name="Cichocki N."/>
            <person name="Veneault-Fourrey C."/>
            <person name="LaButti K."/>
            <person name="Lindquist E.A."/>
            <person name="Lipzen A."/>
            <person name="Lundell T."/>
            <person name="Morin E."/>
            <person name="Murat C."/>
            <person name="Sun H."/>
            <person name="Tunlid A."/>
            <person name="Henrissat B."/>
            <person name="Grigoriev I.V."/>
            <person name="Hibbett D.S."/>
            <person name="Martin F."/>
            <person name="Nordberg H.P."/>
            <person name="Cantor M.N."/>
            <person name="Hua S.X."/>
        </authorList>
    </citation>
    <scope>NUCLEOTIDE SEQUENCE [LARGE SCALE GENOMIC DNA]</scope>
    <source>
        <strain evidence="2 3">441</strain>
    </source>
</reference>
<evidence type="ECO:0008006" key="4">
    <source>
        <dbReference type="Google" id="ProtNLM"/>
    </source>
</evidence>
<dbReference type="SUPFAM" id="SSF52540">
    <property type="entry name" value="P-loop containing nucleoside triphosphate hydrolases"/>
    <property type="match status" value="1"/>
</dbReference>
<accession>A0A0C9YUB6</accession>
<organism evidence="2 3">
    <name type="scientific">Pisolithus microcarpus 441</name>
    <dbReference type="NCBI Taxonomy" id="765257"/>
    <lineage>
        <taxon>Eukaryota</taxon>
        <taxon>Fungi</taxon>
        <taxon>Dikarya</taxon>
        <taxon>Basidiomycota</taxon>
        <taxon>Agaricomycotina</taxon>
        <taxon>Agaricomycetes</taxon>
        <taxon>Agaricomycetidae</taxon>
        <taxon>Boletales</taxon>
        <taxon>Sclerodermatineae</taxon>
        <taxon>Pisolithaceae</taxon>
        <taxon>Pisolithus</taxon>
    </lineage>
</organism>
<gene>
    <name evidence="2" type="ORF">PISMIDRAFT_685004</name>
</gene>
<dbReference type="EMBL" id="KN833822">
    <property type="protein sequence ID" value="KIK17669.1"/>
    <property type="molecule type" value="Genomic_DNA"/>
</dbReference>
<evidence type="ECO:0000313" key="3">
    <source>
        <dbReference type="Proteomes" id="UP000054018"/>
    </source>
</evidence>
<dbReference type="OrthoDB" id="59699at2759"/>
<sequence length="528" mass="58092">MAPGCFSAFWCHRQPPSPSDDAIVSPTSAPTGATQPKSGSPSDNGGIRNAPVTKTNRLGTSPRPGHVDIPVAAVMQDSLSTSAGVPSPALSDAQPTSQHGPEGSVDVPVAAHAEEVPSVSSTSHLRLDPAEAQKHIDRIARFRILVMGRANAGKTTILQRVCNTTDQPEIFNGKGEKVDATVVQGSLTRGEHNIEDELVFRSNPRFVFHDSRGFEAGSEQEFNLMKKFVMDRAKTSKLDERIHAIWFCIPLNESHRMVMAAERKFFDECDTGHVPVIVLLTKADTLTLDAVQELMNKGMGLDDAMKGAVEVEKRIVNDCCVRVEGWLKKHKFPPKEYLSLTGMQTVGAECMPLLTCTANALKEEGLQQLLISTQQSNLELCMEFAIMKTLKGCMNKQDVKVAYEAVAFRISSWFPYPSISSPRQYLTIPTFSTSMQYSAQNIAENGIGAILVFEYLYFLLQVKQGRNDIQKDLNLAVKKYESSGIQATVNKLIQEAFQNHGDNVEIICPILVKIAKENQLSKMLNRKG</sequence>
<name>A0A0C9YUB6_9AGAM</name>